<dbReference type="Pfam" id="PF12833">
    <property type="entry name" value="HTH_18"/>
    <property type="match status" value="1"/>
</dbReference>
<sequence>MHYTTAYFTSLLEKLTDIPFTLIHDDATLTHYGAIVSPPNTEPPLFIDHYVPSYINPKQPIIYITPHLERFIFISLEAHCPGKLVIGPFISSVIPKEFLHSVLNDTAVCDYPKYIDYYQQLYTLSSEKQHALIQLIYFMLFRQTLDEIDIIIQDNWLQLPEKTMSSTLEASLKLQPTQHCIATEQQFLYLIKEGKSDDLTVLLNQGPLFFSDRVGLLSKNDTLRHYKNSSIVCIALATRAAVSGGVYTEEAYNLSDFYIQSLEDCSSTSSADVLVKKALLDFTQLVRHQQHTNLSPHVMHAKYYIKNHLYEVLKIKDVADHLNLTPNYLSACFKKETGDSLAIYIRKKRISEAKQLILQQKMSYIEIAILLKFHDHSHFSKIFKQECGISPKTYKEQHVDK</sequence>
<evidence type="ECO:0000256" key="2">
    <source>
        <dbReference type="ARBA" id="ARBA00023125"/>
    </source>
</evidence>
<dbReference type="SUPFAM" id="SSF46689">
    <property type="entry name" value="Homeodomain-like"/>
    <property type="match status" value="2"/>
</dbReference>
<name>A0A1D2KBL3_BROTH</name>
<keyword evidence="2" id="KW-0238">DNA-binding</keyword>
<organism evidence="5 6">
    <name type="scientific">Brochothrix thermosphacta</name>
    <name type="common">Microbacterium thermosphactum</name>
    <dbReference type="NCBI Taxonomy" id="2756"/>
    <lineage>
        <taxon>Bacteria</taxon>
        <taxon>Bacillati</taxon>
        <taxon>Bacillota</taxon>
        <taxon>Bacilli</taxon>
        <taxon>Bacillales</taxon>
        <taxon>Listeriaceae</taxon>
        <taxon>Brochothrix</taxon>
    </lineage>
</organism>
<dbReference type="InterPro" id="IPR018060">
    <property type="entry name" value="HTH_AraC"/>
</dbReference>
<dbReference type="EMBL" id="CP023483">
    <property type="protein sequence ID" value="ATF26260.1"/>
    <property type="molecule type" value="Genomic_DNA"/>
</dbReference>
<dbReference type="PROSITE" id="PS01124">
    <property type="entry name" value="HTH_ARAC_FAMILY_2"/>
    <property type="match status" value="1"/>
</dbReference>
<dbReference type="GO" id="GO:0003700">
    <property type="term" value="F:DNA-binding transcription factor activity"/>
    <property type="evidence" value="ECO:0007669"/>
    <property type="project" value="InterPro"/>
</dbReference>
<dbReference type="STRING" id="2756.BFR44_09620"/>
<keyword evidence="6" id="KW-1185">Reference proteome</keyword>
<dbReference type="RefSeq" id="WP_069126300.1">
    <property type="nucleotide sequence ID" value="NZ_CP023483.1"/>
</dbReference>
<protein>
    <submittedName>
        <fullName evidence="5">AraC family transcriptional regulator</fullName>
    </submittedName>
</protein>
<proteinExistence type="predicted"/>
<keyword evidence="3" id="KW-0804">Transcription</keyword>
<dbReference type="GO" id="GO:0043565">
    <property type="term" value="F:sequence-specific DNA binding"/>
    <property type="evidence" value="ECO:0007669"/>
    <property type="project" value="InterPro"/>
</dbReference>
<evidence type="ECO:0000256" key="1">
    <source>
        <dbReference type="ARBA" id="ARBA00023015"/>
    </source>
</evidence>
<accession>A0A1D2KBL3</accession>
<dbReference type="Gene3D" id="1.10.10.60">
    <property type="entry name" value="Homeodomain-like"/>
    <property type="match status" value="2"/>
</dbReference>
<dbReference type="SMART" id="SM00342">
    <property type="entry name" value="HTH_ARAC"/>
    <property type="match status" value="1"/>
</dbReference>
<dbReference type="KEGG" id="bths:CNY62_07665"/>
<dbReference type="PANTHER" id="PTHR43280">
    <property type="entry name" value="ARAC-FAMILY TRANSCRIPTIONAL REGULATOR"/>
    <property type="match status" value="1"/>
</dbReference>
<gene>
    <name evidence="5" type="ORF">CNY62_07665</name>
</gene>
<dbReference type="InterPro" id="IPR009057">
    <property type="entry name" value="Homeodomain-like_sf"/>
</dbReference>
<dbReference type="OrthoDB" id="9807321at2"/>
<dbReference type="Proteomes" id="UP000243591">
    <property type="component" value="Chromosome"/>
</dbReference>
<feature type="domain" description="HTH araC/xylS-type" evidence="4">
    <location>
        <begin position="299"/>
        <end position="397"/>
    </location>
</feature>
<dbReference type="PANTHER" id="PTHR43280:SF2">
    <property type="entry name" value="HTH-TYPE TRANSCRIPTIONAL REGULATOR EXSA"/>
    <property type="match status" value="1"/>
</dbReference>
<evidence type="ECO:0000313" key="5">
    <source>
        <dbReference type="EMBL" id="ATF26260.1"/>
    </source>
</evidence>
<evidence type="ECO:0000256" key="3">
    <source>
        <dbReference type="ARBA" id="ARBA00023163"/>
    </source>
</evidence>
<evidence type="ECO:0000259" key="4">
    <source>
        <dbReference type="PROSITE" id="PS01124"/>
    </source>
</evidence>
<keyword evidence="1" id="KW-0805">Transcription regulation</keyword>
<reference evidence="5 6" key="1">
    <citation type="submission" date="2017-09" db="EMBL/GenBank/DDBJ databases">
        <title>Complete Genome Sequences of Two Strains of the Meat Spoilage Bacterium Brochothrix thermosphacta Isolated from Ground Chicken.</title>
        <authorList>
            <person name="Paoli G.C."/>
            <person name="Wijey C."/>
            <person name="Chen C.-Y."/>
            <person name="Nguyen L."/>
            <person name="Yan X."/>
            <person name="Irwin P.L."/>
        </authorList>
    </citation>
    <scope>NUCLEOTIDE SEQUENCE [LARGE SCALE GENOMIC DNA]</scope>
    <source>
        <strain evidence="5 6">BI</strain>
    </source>
</reference>
<evidence type="ECO:0000313" key="6">
    <source>
        <dbReference type="Proteomes" id="UP000243591"/>
    </source>
</evidence>
<dbReference type="AlphaFoldDB" id="A0A1D2KBL3"/>